<organism evidence="2 3">
    <name type="scientific">Zobellella taiwanensis</name>
    <dbReference type="NCBI Taxonomy" id="347535"/>
    <lineage>
        <taxon>Bacteria</taxon>
        <taxon>Pseudomonadati</taxon>
        <taxon>Pseudomonadota</taxon>
        <taxon>Gammaproteobacteria</taxon>
        <taxon>Aeromonadales</taxon>
        <taxon>Aeromonadaceae</taxon>
        <taxon>Zobellella</taxon>
    </lineage>
</organism>
<name>A0A2P7RA01_9GAMM</name>
<proteinExistence type="predicted"/>
<evidence type="ECO:0000313" key="3">
    <source>
        <dbReference type="Proteomes" id="UP000242181"/>
    </source>
</evidence>
<dbReference type="OrthoDB" id="9783269at2"/>
<gene>
    <name evidence="2" type="ORF">C7I36_03425</name>
</gene>
<sequence length="203" mass="22684">MSLYIWRHPRPKRIEGRCLGRTDATVDPRRLRRLAGRIARFARRHRLPREIHVSPLARSREVGELLRRQGWLCRVEPDLAEVDFGHWDGRPWCDIPLAELDAWCANFARHAPGGGESLERLFARVGHWLGTRPPGPVLAVGHAGWINAARLLAGGHPLPAQPQDWPAPVPYQALTVLTTTPGAPSPHRRGSCQAPGLPARTNR</sequence>
<dbReference type="EMBL" id="PXYH01000003">
    <property type="protein sequence ID" value="PSJ47013.1"/>
    <property type="molecule type" value="Genomic_DNA"/>
</dbReference>
<protein>
    <submittedName>
        <fullName evidence="2">Phosphoglycerate mutase</fullName>
    </submittedName>
</protein>
<comment type="caution">
    <text evidence="2">The sequence shown here is derived from an EMBL/GenBank/DDBJ whole genome shotgun (WGS) entry which is preliminary data.</text>
</comment>
<dbReference type="RefSeq" id="WP_106452377.1">
    <property type="nucleotide sequence ID" value="NZ_PXYH01000003.1"/>
</dbReference>
<reference evidence="2 3" key="1">
    <citation type="submission" date="2018-03" db="EMBL/GenBank/DDBJ databases">
        <title>The draft genome of Zobellella taiwanensis JCM 13381.</title>
        <authorList>
            <person name="Liu L."/>
            <person name="Li L."/>
            <person name="Wang T."/>
            <person name="Zhang X."/>
            <person name="Liang L."/>
        </authorList>
    </citation>
    <scope>NUCLEOTIDE SEQUENCE [LARGE SCALE GENOMIC DNA]</scope>
    <source>
        <strain evidence="2 3">JCM 13381</strain>
    </source>
</reference>
<dbReference type="InterPro" id="IPR029033">
    <property type="entry name" value="His_PPase_superfam"/>
</dbReference>
<dbReference type="Proteomes" id="UP000242181">
    <property type="component" value="Unassembled WGS sequence"/>
</dbReference>
<accession>A0A2P7RA01</accession>
<evidence type="ECO:0000313" key="2">
    <source>
        <dbReference type="EMBL" id="PSJ47013.1"/>
    </source>
</evidence>
<keyword evidence="3" id="KW-1185">Reference proteome</keyword>
<dbReference type="SUPFAM" id="SSF53254">
    <property type="entry name" value="Phosphoglycerate mutase-like"/>
    <property type="match status" value="1"/>
</dbReference>
<dbReference type="AlphaFoldDB" id="A0A2P7RA01"/>
<dbReference type="Gene3D" id="3.40.50.1240">
    <property type="entry name" value="Phosphoglycerate mutase-like"/>
    <property type="match status" value="1"/>
</dbReference>
<evidence type="ECO:0000256" key="1">
    <source>
        <dbReference type="SAM" id="MobiDB-lite"/>
    </source>
</evidence>
<dbReference type="InterPro" id="IPR013078">
    <property type="entry name" value="His_Pase_superF_clade-1"/>
</dbReference>
<feature type="region of interest" description="Disordered" evidence="1">
    <location>
        <begin position="180"/>
        <end position="203"/>
    </location>
</feature>
<dbReference type="Pfam" id="PF00300">
    <property type="entry name" value="His_Phos_1"/>
    <property type="match status" value="1"/>
</dbReference>